<protein>
    <submittedName>
        <fullName evidence="1">Uncharacterized protein</fullName>
    </submittedName>
</protein>
<organism evidence="1 2">
    <name type="scientific">Bacillus gaemokensis</name>
    <dbReference type="NCBI Taxonomy" id="574375"/>
    <lineage>
        <taxon>Bacteria</taxon>
        <taxon>Bacillati</taxon>
        <taxon>Bacillota</taxon>
        <taxon>Bacilli</taxon>
        <taxon>Bacillales</taxon>
        <taxon>Bacillaceae</taxon>
        <taxon>Bacillus</taxon>
        <taxon>Bacillus cereus group</taxon>
    </lineage>
</organism>
<evidence type="ECO:0000313" key="1">
    <source>
        <dbReference type="EMBL" id="KEK21601.1"/>
    </source>
</evidence>
<dbReference type="AlphaFoldDB" id="A0A073K4Y0"/>
<reference evidence="1 2" key="1">
    <citation type="submission" date="2014-06" db="EMBL/GenBank/DDBJ databases">
        <title>Draft genome sequence of Bacillus gaemokensis JCM 15801 (MCCC 1A00707).</title>
        <authorList>
            <person name="Lai Q."/>
            <person name="Liu Y."/>
            <person name="Shao Z."/>
        </authorList>
    </citation>
    <scope>NUCLEOTIDE SEQUENCE [LARGE SCALE GENOMIC DNA]</scope>
    <source>
        <strain evidence="1 2">JCM 15801</strain>
    </source>
</reference>
<name>A0A073K4Y0_9BACI</name>
<dbReference type="Proteomes" id="UP000027778">
    <property type="component" value="Unassembled WGS sequence"/>
</dbReference>
<keyword evidence="2" id="KW-1185">Reference proteome</keyword>
<comment type="caution">
    <text evidence="1">The sequence shown here is derived from an EMBL/GenBank/DDBJ whole genome shotgun (WGS) entry which is preliminary data.</text>
</comment>
<dbReference type="RefSeq" id="WP_033679069.1">
    <property type="nucleotide sequence ID" value="NZ_JOTM01000079.1"/>
</dbReference>
<gene>
    <name evidence="1" type="ORF">BAGA_27795</name>
</gene>
<proteinExistence type="predicted"/>
<dbReference type="EMBL" id="JOTM01000079">
    <property type="protein sequence ID" value="KEK21601.1"/>
    <property type="molecule type" value="Genomic_DNA"/>
</dbReference>
<accession>A0A073K4Y0</accession>
<sequence>MITTVLTGHSFKYRRLLADGENVEDVQTDKHIPYEQNELQQAKSTILRSLSYKKKIDKYSENR</sequence>
<evidence type="ECO:0000313" key="2">
    <source>
        <dbReference type="Proteomes" id="UP000027778"/>
    </source>
</evidence>